<feature type="region of interest" description="Disordered" evidence="1">
    <location>
        <begin position="300"/>
        <end position="323"/>
    </location>
</feature>
<accession>A0A1N7AXE8</accession>
<dbReference type="AlphaFoldDB" id="A0A1N7AXE8"/>
<dbReference type="InterPro" id="IPR026444">
    <property type="entry name" value="Secre_tail"/>
</dbReference>
<sequence length="1093" mass="117459">MKKNYTYTIPEFQSYHTSSRLWRLFAFSLLCFLLYPATGLQANTTANANMVADQLTVTIENHLGPGWISCNHEKVTLVATVYLNGVQQNPDGISFSWTGPEGYKSTGSRIAVTVAGEYVLTVQNAAGLTASAKYVVRGVAGAAGADKVIRTSETSVQLAAESHPWETFGFTPSWTASNGGNIVSGADTFTPSVGAPGTYTLTLTHTSGCTMEDQVEVTEGEDVLEVYIGRGSVLQIDCYGTPIHAYTHVYLNGDEVTEGLTYKWSGPNGFSSEGSGPTISEPGDYTVVVTYLATGLTATATREISQRPRPEGSAGPDKVLTRDNPTVTLEGSVVNNSGQPTWLASDGGNFVSGYRTLNPIVDAPGTYTLVLQDGRGCKTEYTVKVTKAEDQFIARIGDGSSKQLDCDRNPITLNAYATLNGEEIKEGITYSWTGPTGYTSIQQKAIIYEPGDYTLVATHIATGATATATMTVSRMPSPEGSAGPDKVLTRENPTVRLEGSVVPGSVPNDFYEVMWFNNVGASIKEPWSLNPEVDTPGTYRMVITDRLGKCTFVDEVVVTREEGESPLVARISTSGVPQLGCDPADSFYMMGVAMLDGQTVTEGITYKWNGPNGYTSNDKNVSVTEAGDYTLMVTYTARNLTATSEPIRVSRYTLPEGSAGPEKVLTCKNRTVTLEGSGHGMVQWVASHGGNIVSGHNTLNPVVDAPGIYTMELNLMRGGCVSYFTVKVIREEDMTVNATGGQLDCTTGTVQLTSSSSAENATYSWTGPNGYTSAEQNPVVKVAGTYTLTVADPDGGCSASTSVVVTPSSTEVTMTQHLIDFDDQPRGLISSIDTEAGPVAITGRKRNPDGTYAPENHAAIFDSQDPTGDDTNLYTTDWGQVLIINQYQNDYPDATQWGGELILDFSAIGPVTMESFRVVGMDKFEDLSWVYLYDANGKELNKVYLKPLGMNSKQLVNLGNTRGVMKMKVVLDGRDGSGDFAGSAAIDNIKFHTESVTSSPCTVAVENFTHAMAYPTAFSDRTTVEFIVRETENYSINLYDAQGMLVKQLQSGTARAGEMTRVEVNGKDLKEGMYFARLVGSSGSKTFKLVLKR</sequence>
<dbReference type="InterPro" id="IPR035986">
    <property type="entry name" value="PKD_dom_sf"/>
</dbReference>
<evidence type="ECO:0000313" key="3">
    <source>
        <dbReference type="Proteomes" id="UP000185924"/>
    </source>
</evidence>
<name>A0A1N7AXE8_9BACT</name>
<protein>
    <submittedName>
        <fullName evidence="2">Por secretion system C-terminal sorting domain-containing protein</fullName>
    </submittedName>
</protein>
<gene>
    <name evidence="2" type="ORF">SAMN05421545_3651</name>
</gene>
<dbReference type="EMBL" id="FTNM01000006">
    <property type="protein sequence ID" value="SIR43682.1"/>
    <property type="molecule type" value="Genomic_DNA"/>
</dbReference>
<dbReference type="InterPro" id="IPR013783">
    <property type="entry name" value="Ig-like_fold"/>
</dbReference>
<keyword evidence="3" id="KW-1185">Reference proteome</keyword>
<dbReference type="STRING" id="1077936.SAMN05421545_3651"/>
<evidence type="ECO:0000313" key="2">
    <source>
        <dbReference type="EMBL" id="SIR43682.1"/>
    </source>
</evidence>
<organism evidence="2 3">
    <name type="scientific">Pontibacter lucknowensis</name>
    <dbReference type="NCBI Taxonomy" id="1077936"/>
    <lineage>
        <taxon>Bacteria</taxon>
        <taxon>Pseudomonadati</taxon>
        <taxon>Bacteroidota</taxon>
        <taxon>Cytophagia</taxon>
        <taxon>Cytophagales</taxon>
        <taxon>Hymenobacteraceae</taxon>
        <taxon>Pontibacter</taxon>
    </lineage>
</organism>
<dbReference type="Proteomes" id="UP000185924">
    <property type="component" value="Unassembled WGS sequence"/>
</dbReference>
<evidence type="ECO:0000256" key="1">
    <source>
        <dbReference type="SAM" id="MobiDB-lite"/>
    </source>
</evidence>
<reference evidence="3" key="1">
    <citation type="submission" date="2017-01" db="EMBL/GenBank/DDBJ databases">
        <authorList>
            <person name="Varghese N."/>
            <person name="Submissions S."/>
        </authorList>
    </citation>
    <scope>NUCLEOTIDE SEQUENCE [LARGE SCALE GENOMIC DNA]</scope>
    <source>
        <strain evidence="3">DM9</strain>
    </source>
</reference>
<dbReference type="Gene3D" id="2.60.40.10">
    <property type="entry name" value="Immunoglobulins"/>
    <property type="match status" value="3"/>
</dbReference>
<proteinExistence type="predicted"/>
<dbReference type="NCBIfam" id="TIGR04183">
    <property type="entry name" value="Por_Secre_tail"/>
    <property type="match status" value="1"/>
</dbReference>
<dbReference type="SUPFAM" id="SSF49299">
    <property type="entry name" value="PKD domain"/>
    <property type="match status" value="1"/>
</dbReference>